<dbReference type="FunCoup" id="S2JQ18">
    <property type="interactions" value="3"/>
</dbReference>
<dbReference type="Gene3D" id="3.40.50.150">
    <property type="entry name" value="Vaccinia Virus protein VP39"/>
    <property type="match status" value="1"/>
</dbReference>
<proteinExistence type="predicted"/>
<dbReference type="VEuPathDB" id="FungiDB:HMPREF1544_02522"/>
<dbReference type="eggNOG" id="ENOG502T9UW">
    <property type="taxonomic scope" value="Eukaryota"/>
</dbReference>
<dbReference type="EMBL" id="KE123918">
    <property type="protein sequence ID" value="EPB90612.1"/>
    <property type="molecule type" value="Genomic_DNA"/>
</dbReference>
<dbReference type="OMA" id="IASCIEI"/>
<dbReference type="Proteomes" id="UP000014254">
    <property type="component" value="Unassembled WGS sequence"/>
</dbReference>
<dbReference type="CDD" id="cd02440">
    <property type="entry name" value="AdoMet_MTases"/>
    <property type="match status" value="1"/>
</dbReference>
<keyword evidence="3" id="KW-1185">Reference proteome</keyword>
<dbReference type="Pfam" id="PF13649">
    <property type="entry name" value="Methyltransf_25"/>
    <property type="match status" value="1"/>
</dbReference>
<name>S2JQ18_MUCC1</name>
<dbReference type="SUPFAM" id="SSF53335">
    <property type="entry name" value="S-adenosyl-L-methionine-dependent methyltransferases"/>
    <property type="match status" value="1"/>
</dbReference>
<accession>S2JQ18</accession>
<dbReference type="InParanoid" id="S2JQ18"/>
<organism evidence="2 3">
    <name type="scientific">Mucor circinelloides f. circinelloides (strain 1006PhL)</name>
    <name type="common">Mucormycosis agent</name>
    <name type="synonym">Calyptromyces circinelloides</name>
    <dbReference type="NCBI Taxonomy" id="1220926"/>
    <lineage>
        <taxon>Eukaryota</taxon>
        <taxon>Fungi</taxon>
        <taxon>Fungi incertae sedis</taxon>
        <taxon>Mucoromycota</taxon>
        <taxon>Mucoromycotina</taxon>
        <taxon>Mucoromycetes</taxon>
        <taxon>Mucorales</taxon>
        <taxon>Mucorineae</taxon>
        <taxon>Mucoraceae</taxon>
        <taxon>Mucor</taxon>
    </lineage>
</organism>
<dbReference type="STRING" id="1220926.S2JQ18"/>
<evidence type="ECO:0000259" key="1">
    <source>
        <dbReference type="Pfam" id="PF13649"/>
    </source>
</evidence>
<dbReference type="GO" id="GO:0008168">
    <property type="term" value="F:methyltransferase activity"/>
    <property type="evidence" value="ECO:0007669"/>
    <property type="project" value="TreeGrafter"/>
</dbReference>
<gene>
    <name evidence="2" type="ORF">HMPREF1544_02522</name>
</gene>
<dbReference type="InterPro" id="IPR029063">
    <property type="entry name" value="SAM-dependent_MTases_sf"/>
</dbReference>
<protein>
    <recommendedName>
        <fullName evidence="1">Methyltransferase domain-containing protein</fullName>
    </recommendedName>
</protein>
<dbReference type="PANTHER" id="PTHR43591:SF24">
    <property type="entry name" value="2-METHOXY-6-POLYPRENYL-1,4-BENZOQUINOL METHYLASE, MITOCHONDRIAL"/>
    <property type="match status" value="1"/>
</dbReference>
<dbReference type="PANTHER" id="PTHR43591">
    <property type="entry name" value="METHYLTRANSFERASE"/>
    <property type="match status" value="1"/>
</dbReference>
<sequence length="410" mass="46603">MATDISILSKRRNRLLRSVMSVIQSCKQKRKNNQHKIAVASPLSVKEDLQLIANTKTSSNISPSSCTRNIAAISNKKTLTSRLSIKSLTKAIHDSGVSMSRSTSIASCIEILPNSNIQDLDRMVSQHYILRTAFGADYSASISLSEDQQGTSKTVVLDIGCGSGTWTMEMATQFPHAHFIGVDKHASFPHDIKPKNCHFKLFDISQSSVSLPFMDQSVDYIFQRDLNWDLAETTWLPLVKEFFRILKPGGWIELVEPDIETYSTSAYEDFLTNKLIDAFHHRQQDPFISKRLSSFMAVAGFRRIQSDFQSIPLGWGYQKLCNTTIASIKTDPRSLRCSEFARAAASHRLDLLRSLQPWFTREHNVSKIRYNSYINQLPDEWYNAKSYTNWHRSTAQKPYSPRPTIHITTL</sequence>
<reference evidence="3" key="1">
    <citation type="submission" date="2013-05" db="EMBL/GenBank/DDBJ databases">
        <title>The Genome sequence of Mucor circinelloides f. circinelloides 1006PhL.</title>
        <authorList>
            <consortium name="The Broad Institute Genomics Platform"/>
            <person name="Cuomo C."/>
            <person name="Earl A."/>
            <person name="Findley K."/>
            <person name="Lee S.C."/>
            <person name="Walker B."/>
            <person name="Young S."/>
            <person name="Zeng Q."/>
            <person name="Gargeya S."/>
            <person name="Fitzgerald M."/>
            <person name="Haas B."/>
            <person name="Abouelleil A."/>
            <person name="Allen A.W."/>
            <person name="Alvarado L."/>
            <person name="Arachchi H.M."/>
            <person name="Berlin A.M."/>
            <person name="Chapman S.B."/>
            <person name="Gainer-Dewar J."/>
            <person name="Goldberg J."/>
            <person name="Griggs A."/>
            <person name="Gujja S."/>
            <person name="Hansen M."/>
            <person name="Howarth C."/>
            <person name="Imamovic A."/>
            <person name="Ireland A."/>
            <person name="Larimer J."/>
            <person name="McCowan C."/>
            <person name="Murphy C."/>
            <person name="Pearson M."/>
            <person name="Poon T.W."/>
            <person name="Priest M."/>
            <person name="Roberts A."/>
            <person name="Saif S."/>
            <person name="Shea T."/>
            <person name="Sisk P."/>
            <person name="Sykes S."/>
            <person name="Wortman J."/>
            <person name="Nusbaum C."/>
            <person name="Birren B."/>
        </authorList>
    </citation>
    <scope>NUCLEOTIDE SEQUENCE [LARGE SCALE GENOMIC DNA]</scope>
    <source>
        <strain evidence="3">1006PhL</strain>
    </source>
</reference>
<feature type="domain" description="Methyltransferase" evidence="1">
    <location>
        <begin position="156"/>
        <end position="250"/>
    </location>
</feature>
<dbReference type="InterPro" id="IPR041698">
    <property type="entry name" value="Methyltransf_25"/>
</dbReference>
<evidence type="ECO:0000313" key="2">
    <source>
        <dbReference type="EMBL" id="EPB90612.1"/>
    </source>
</evidence>
<dbReference type="AlphaFoldDB" id="S2JQ18"/>
<dbReference type="OrthoDB" id="2013972at2759"/>
<evidence type="ECO:0000313" key="3">
    <source>
        <dbReference type="Proteomes" id="UP000014254"/>
    </source>
</evidence>